<evidence type="ECO:0000313" key="2">
    <source>
        <dbReference type="EMBL" id="WNM23410.1"/>
    </source>
</evidence>
<evidence type="ECO:0000313" key="3">
    <source>
        <dbReference type="EMBL" id="WNM26287.1"/>
    </source>
</evidence>
<protein>
    <submittedName>
        <fullName evidence="2">Glycerophosphodiester phosphodiesterase family protein</fullName>
    </submittedName>
</protein>
<dbReference type="RefSeq" id="WP_313496301.1">
    <property type="nucleotide sequence ID" value="NZ_CP134879.1"/>
</dbReference>
<reference evidence="2 4" key="1">
    <citation type="submission" date="2023-09" db="EMBL/GenBank/DDBJ databases">
        <title>Demequina sp. a novel bacteria isolated from Capsicum annuum.</title>
        <authorList>
            <person name="Humaira Z."/>
            <person name="Lee J."/>
            <person name="Cho D."/>
        </authorList>
    </citation>
    <scope>NUCLEOTIDE SEQUENCE [LARGE SCALE GENOMIC DNA]</scope>
    <source>
        <strain evidence="2 4">OYTSA14</strain>
        <strain evidence="3">PMTSA13</strain>
    </source>
</reference>
<gene>
    <name evidence="2" type="ORF">RN606_08515</name>
    <name evidence="3" type="ORF">RN607_08740</name>
</gene>
<feature type="domain" description="GP-PDE" evidence="1">
    <location>
        <begin position="2"/>
        <end position="237"/>
    </location>
</feature>
<dbReference type="Pfam" id="PF03009">
    <property type="entry name" value="GDPD"/>
    <property type="match status" value="1"/>
</dbReference>
<proteinExistence type="predicted"/>
<organism evidence="2 4">
    <name type="scientific">Demequina capsici</name>
    <dbReference type="NCBI Taxonomy" id="3075620"/>
    <lineage>
        <taxon>Bacteria</taxon>
        <taxon>Bacillati</taxon>
        <taxon>Actinomycetota</taxon>
        <taxon>Actinomycetes</taxon>
        <taxon>Micrococcales</taxon>
        <taxon>Demequinaceae</taxon>
        <taxon>Demequina</taxon>
    </lineage>
</organism>
<accession>A0AA96FAC8</accession>
<dbReference type="GO" id="GO:0006629">
    <property type="term" value="P:lipid metabolic process"/>
    <property type="evidence" value="ECO:0007669"/>
    <property type="project" value="InterPro"/>
</dbReference>
<keyword evidence="4" id="KW-1185">Reference proteome</keyword>
<evidence type="ECO:0000313" key="4">
    <source>
        <dbReference type="Proteomes" id="UP001304125"/>
    </source>
</evidence>
<sequence length="260" mass="27226">MTEIWAHRGARLVAPENTLAAFAAAAEVGADGVELDVHLTADGRLTVRHDPLLTLPDGSVVPLAQLTRAEVAQADVGDAGSGVHRVPHLSEVLELLSPTSMRVNVEIKVGTKAPYRGIGEAVASAVRGARWADRVVVSSFDHVGLLEVREHAPGLELAPLYADGLARPWDYAAMLGVKAMHPFAPTLQRPGTVESFRAAGIAVRPWTVIDPAEMRAFMQAEVDAVIVDDPATAIAVRDVVAAGAKGDASREGGGLAPALI</sequence>
<dbReference type="KEGG" id="dcp:RN607_08740"/>
<dbReference type="InterPro" id="IPR017946">
    <property type="entry name" value="PLC-like_Pdiesterase_TIM-brl"/>
</dbReference>
<evidence type="ECO:0000259" key="1">
    <source>
        <dbReference type="PROSITE" id="PS51704"/>
    </source>
</evidence>
<dbReference type="AlphaFoldDB" id="A0AA96F607"/>
<dbReference type="EMBL" id="CP134880">
    <property type="protein sequence ID" value="WNM26287.1"/>
    <property type="molecule type" value="Genomic_DNA"/>
</dbReference>
<dbReference type="InterPro" id="IPR030395">
    <property type="entry name" value="GP_PDE_dom"/>
</dbReference>
<name>A0AA96F607_9MICO</name>
<dbReference type="Proteomes" id="UP001303408">
    <property type="component" value="Chromosome"/>
</dbReference>
<dbReference type="Proteomes" id="UP001304125">
    <property type="component" value="Chromosome"/>
</dbReference>
<dbReference type="PANTHER" id="PTHR46211">
    <property type="entry name" value="GLYCEROPHOSPHORYL DIESTER PHOSPHODIESTERASE"/>
    <property type="match status" value="1"/>
</dbReference>
<dbReference type="PROSITE" id="PS51704">
    <property type="entry name" value="GP_PDE"/>
    <property type="match status" value="1"/>
</dbReference>
<dbReference type="SUPFAM" id="SSF51695">
    <property type="entry name" value="PLC-like phosphodiesterases"/>
    <property type="match status" value="1"/>
</dbReference>
<dbReference type="Gene3D" id="3.20.20.190">
    <property type="entry name" value="Phosphatidylinositol (PI) phosphodiesterase"/>
    <property type="match status" value="1"/>
</dbReference>
<dbReference type="EMBL" id="CP134879">
    <property type="protein sequence ID" value="WNM23410.1"/>
    <property type="molecule type" value="Genomic_DNA"/>
</dbReference>
<dbReference type="PANTHER" id="PTHR46211:SF14">
    <property type="entry name" value="GLYCEROPHOSPHODIESTER PHOSPHODIESTERASE"/>
    <property type="match status" value="1"/>
</dbReference>
<dbReference type="GO" id="GO:0008081">
    <property type="term" value="F:phosphoric diester hydrolase activity"/>
    <property type="evidence" value="ECO:0007669"/>
    <property type="project" value="InterPro"/>
</dbReference>
<accession>A0AA96F607</accession>